<dbReference type="PANTHER" id="PTHR30006">
    <property type="entry name" value="THIAMINE-BINDING PERIPLASMIC PROTEIN-RELATED"/>
    <property type="match status" value="1"/>
</dbReference>
<accession>A0A8J2ZHX9</accession>
<dbReference type="EMBL" id="BMJV01000002">
    <property type="protein sequence ID" value="GGG66485.1"/>
    <property type="molecule type" value="Genomic_DNA"/>
</dbReference>
<dbReference type="SUPFAM" id="SSF53850">
    <property type="entry name" value="Periplasmic binding protein-like II"/>
    <property type="match status" value="1"/>
</dbReference>
<dbReference type="AlphaFoldDB" id="A0A8J2ZHX9"/>
<feature type="chain" id="PRO_5035234600" evidence="2">
    <location>
        <begin position="21"/>
        <end position="323"/>
    </location>
</feature>
<dbReference type="InterPro" id="IPR006059">
    <property type="entry name" value="SBP"/>
</dbReference>
<protein>
    <submittedName>
        <fullName evidence="3">ABC transporter substrate-binding protein</fullName>
    </submittedName>
</protein>
<dbReference type="GO" id="GO:0015888">
    <property type="term" value="P:thiamine transport"/>
    <property type="evidence" value="ECO:0007669"/>
    <property type="project" value="TreeGrafter"/>
</dbReference>
<dbReference type="GO" id="GO:0030288">
    <property type="term" value="C:outer membrane-bounded periplasmic space"/>
    <property type="evidence" value="ECO:0007669"/>
    <property type="project" value="TreeGrafter"/>
</dbReference>
<evidence type="ECO:0000256" key="1">
    <source>
        <dbReference type="ARBA" id="ARBA00022729"/>
    </source>
</evidence>
<evidence type="ECO:0000313" key="4">
    <source>
        <dbReference type="Proteomes" id="UP000617145"/>
    </source>
</evidence>
<proteinExistence type="predicted"/>
<organism evidence="3 4">
    <name type="scientific">Salipiger pallidus</name>
    <dbReference type="NCBI Taxonomy" id="1775170"/>
    <lineage>
        <taxon>Bacteria</taxon>
        <taxon>Pseudomonadati</taxon>
        <taxon>Pseudomonadota</taxon>
        <taxon>Alphaproteobacteria</taxon>
        <taxon>Rhodobacterales</taxon>
        <taxon>Roseobacteraceae</taxon>
        <taxon>Salipiger</taxon>
    </lineage>
</organism>
<dbReference type="CDD" id="cd13547">
    <property type="entry name" value="PBP2_Fbp_like_2"/>
    <property type="match status" value="1"/>
</dbReference>
<feature type="signal peptide" evidence="2">
    <location>
        <begin position="1"/>
        <end position="20"/>
    </location>
</feature>
<evidence type="ECO:0000256" key="2">
    <source>
        <dbReference type="SAM" id="SignalP"/>
    </source>
</evidence>
<dbReference type="InterPro" id="IPR026045">
    <property type="entry name" value="Ferric-bd"/>
</dbReference>
<reference evidence="3" key="1">
    <citation type="journal article" date="2014" name="Int. J. Syst. Evol. Microbiol.">
        <title>Complete genome sequence of Corynebacterium casei LMG S-19264T (=DSM 44701T), isolated from a smear-ripened cheese.</title>
        <authorList>
            <consortium name="US DOE Joint Genome Institute (JGI-PGF)"/>
            <person name="Walter F."/>
            <person name="Albersmeier A."/>
            <person name="Kalinowski J."/>
            <person name="Ruckert C."/>
        </authorList>
    </citation>
    <scope>NUCLEOTIDE SEQUENCE</scope>
    <source>
        <strain evidence="3">CGMCC 1.15762</strain>
    </source>
</reference>
<name>A0A8J2ZHX9_9RHOB</name>
<sequence length="323" mass="34574">MRLTLSLTVAASLLSSAAYAETTLTLYTSQTPELAQQTVDAFEAKHPDINVEWTRNGTSALMNVMRAEIEAGQVQPDVLLVADVINLGELKAGGHLMAYPDAPVEGYAPETYDPDMTFFGTKAMTTGIVYNTNTAEPVSTWNELLTEENRGQIAVPSPLYSGAALNHLHAMLANKDDAWAFYEGLNELDIMPEGGNGPATNAVATGMAKYAILVDSTALRAKAAGSPIEFIVPEDGVSFITEPAAIMSTTEHPEEAKLLIDFLLSQEAQELAAEQGSIPMMAGVEGPEGYPVLDEIKLLGYDADNAVEINEDVRAKFADIFGL</sequence>
<dbReference type="Pfam" id="PF01547">
    <property type="entry name" value="SBP_bac_1"/>
    <property type="match status" value="1"/>
</dbReference>
<gene>
    <name evidence="3" type="ORF">GCM10011415_11620</name>
</gene>
<dbReference type="Proteomes" id="UP000617145">
    <property type="component" value="Unassembled WGS sequence"/>
</dbReference>
<dbReference type="PIRSF" id="PIRSF002825">
    <property type="entry name" value="CfbpA"/>
    <property type="match status" value="1"/>
</dbReference>
<comment type="caution">
    <text evidence="3">The sequence shown here is derived from an EMBL/GenBank/DDBJ whole genome shotgun (WGS) entry which is preliminary data.</text>
</comment>
<dbReference type="GO" id="GO:0030976">
    <property type="term" value="F:thiamine pyrophosphate binding"/>
    <property type="evidence" value="ECO:0007669"/>
    <property type="project" value="TreeGrafter"/>
</dbReference>
<reference evidence="3" key="2">
    <citation type="submission" date="2020-09" db="EMBL/GenBank/DDBJ databases">
        <authorList>
            <person name="Sun Q."/>
            <person name="Zhou Y."/>
        </authorList>
    </citation>
    <scope>NUCLEOTIDE SEQUENCE</scope>
    <source>
        <strain evidence="3">CGMCC 1.15762</strain>
    </source>
</reference>
<dbReference type="GO" id="GO:0030975">
    <property type="term" value="F:thiamine binding"/>
    <property type="evidence" value="ECO:0007669"/>
    <property type="project" value="TreeGrafter"/>
</dbReference>
<dbReference type="RefSeq" id="WP_188789294.1">
    <property type="nucleotide sequence ID" value="NZ_BMJV01000002.1"/>
</dbReference>
<dbReference type="PANTHER" id="PTHR30006:SF2">
    <property type="entry name" value="ABC TRANSPORTER SUBSTRATE-BINDING PROTEIN"/>
    <property type="match status" value="1"/>
</dbReference>
<keyword evidence="4" id="KW-1185">Reference proteome</keyword>
<evidence type="ECO:0000313" key="3">
    <source>
        <dbReference type="EMBL" id="GGG66485.1"/>
    </source>
</evidence>
<keyword evidence="1 2" id="KW-0732">Signal</keyword>
<dbReference type="Gene3D" id="3.40.190.10">
    <property type="entry name" value="Periplasmic binding protein-like II"/>
    <property type="match status" value="2"/>
</dbReference>